<dbReference type="InterPro" id="IPR038765">
    <property type="entry name" value="Papain-like_cys_pep_sf"/>
</dbReference>
<feature type="compositionally biased region" description="Basic and acidic residues" evidence="14">
    <location>
        <begin position="107"/>
        <end position="118"/>
    </location>
</feature>
<feature type="domain" description="Peptidase C54 catalytic" evidence="15">
    <location>
        <begin position="12"/>
        <end position="53"/>
    </location>
</feature>
<comment type="catalytic activity">
    <reaction evidence="10">
        <text>[protein]-C-terminal L-amino acid-glycyl-phosphatidylethanolamide + H2O = [protein]-C-terminal L-amino acid-glycine + a 1,2-diacyl-sn-glycero-3-phosphoethanolamine</text>
        <dbReference type="Rhea" id="RHEA:67548"/>
        <dbReference type="Rhea" id="RHEA-COMP:17323"/>
        <dbReference type="Rhea" id="RHEA-COMP:17324"/>
        <dbReference type="ChEBI" id="CHEBI:15377"/>
        <dbReference type="ChEBI" id="CHEBI:64612"/>
        <dbReference type="ChEBI" id="CHEBI:172940"/>
        <dbReference type="ChEBI" id="CHEBI:172941"/>
    </reaction>
    <physiologicalReaction direction="left-to-right" evidence="10">
        <dbReference type="Rhea" id="RHEA:67549"/>
    </physiologicalReaction>
</comment>
<comment type="caution">
    <text evidence="16">The sequence shown here is derived from an EMBL/GenBank/DDBJ whole genome shotgun (WGS) entry which is preliminary data.</text>
</comment>
<dbReference type="GO" id="GO:0006508">
    <property type="term" value="P:proteolysis"/>
    <property type="evidence" value="ECO:0007669"/>
    <property type="project" value="UniProtKB-KW"/>
</dbReference>
<evidence type="ECO:0000256" key="6">
    <source>
        <dbReference type="ARBA" id="ARBA00022801"/>
    </source>
</evidence>
<evidence type="ECO:0000256" key="7">
    <source>
        <dbReference type="ARBA" id="ARBA00022807"/>
    </source>
</evidence>
<proteinExistence type="inferred from homology"/>
<evidence type="ECO:0000256" key="9">
    <source>
        <dbReference type="ARBA" id="ARBA00023006"/>
    </source>
</evidence>
<dbReference type="PANTHER" id="PTHR22624">
    <property type="entry name" value="CYSTEINE PROTEASE ATG4"/>
    <property type="match status" value="1"/>
</dbReference>
<evidence type="ECO:0000256" key="12">
    <source>
        <dbReference type="ARBA" id="ARBA00045891"/>
    </source>
</evidence>
<dbReference type="SUPFAM" id="SSF54001">
    <property type="entry name" value="Cysteine proteinases"/>
    <property type="match status" value="1"/>
</dbReference>
<accession>A0ABS8SLW2</accession>
<name>A0ABS8SLW2_DATST</name>
<evidence type="ECO:0000256" key="14">
    <source>
        <dbReference type="SAM" id="MobiDB-lite"/>
    </source>
</evidence>
<keyword evidence="3" id="KW-0813">Transport</keyword>
<evidence type="ECO:0000313" key="17">
    <source>
        <dbReference type="Proteomes" id="UP000823775"/>
    </source>
</evidence>
<comment type="function">
    <text evidence="12">Cysteine protease that plays a key role in autophagy by mediating both proteolytic activation and delipidation of ATG8 family proteins. The protease activity is required for proteolytic activation of ATG8 family proteins: cleaves the C-terminal amino acid of ATG8 proteins to reveal a C-terminal glycine. Exposure of the glycine at the C-terminus is essential for ATG8 proteins conjugation to phosphatidylethanolamine (PE) and insertion to membranes, which is necessary for autophagy. In addition to the protease activity, also mediates delipidation of PE-conjugated ATG8 proteins.</text>
</comment>
<evidence type="ECO:0000256" key="13">
    <source>
        <dbReference type="RuleBase" id="RU363115"/>
    </source>
</evidence>
<evidence type="ECO:0000256" key="11">
    <source>
        <dbReference type="ARBA" id="ARBA00038724"/>
    </source>
</evidence>
<dbReference type="Pfam" id="PF03416">
    <property type="entry name" value="Peptidase_C54"/>
    <property type="match status" value="1"/>
</dbReference>
<keyword evidence="9 13" id="KW-0072">Autophagy</keyword>
<protein>
    <recommendedName>
        <fullName evidence="13">Cysteine protease</fullName>
        <ecNumber evidence="13">3.4.22.-</ecNumber>
    </recommendedName>
</protein>
<keyword evidence="17" id="KW-1185">Reference proteome</keyword>
<evidence type="ECO:0000256" key="8">
    <source>
        <dbReference type="ARBA" id="ARBA00022927"/>
    </source>
</evidence>
<keyword evidence="6 13" id="KW-0378">Hydrolase</keyword>
<organism evidence="16 17">
    <name type="scientific">Datura stramonium</name>
    <name type="common">Jimsonweed</name>
    <name type="synonym">Common thornapple</name>
    <dbReference type="NCBI Taxonomy" id="4076"/>
    <lineage>
        <taxon>Eukaryota</taxon>
        <taxon>Viridiplantae</taxon>
        <taxon>Streptophyta</taxon>
        <taxon>Embryophyta</taxon>
        <taxon>Tracheophyta</taxon>
        <taxon>Spermatophyta</taxon>
        <taxon>Magnoliopsida</taxon>
        <taxon>eudicotyledons</taxon>
        <taxon>Gunneridae</taxon>
        <taxon>Pentapetalae</taxon>
        <taxon>asterids</taxon>
        <taxon>lamiids</taxon>
        <taxon>Solanales</taxon>
        <taxon>Solanaceae</taxon>
        <taxon>Solanoideae</taxon>
        <taxon>Datureae</taxon>
        <taxon>Datura</taxon>
    </lineage>
</organism>
<comment type="subcellular location">
    <subcellularLocation>
        <location evidence="1 13">Cytoplasm</location>
    </subcellularLocation>
</comment>
<evidence type="ECO:0000313" key="16">
    <source>
        <dbReference type="EMBL" id="MCD7459847.1"/>
    </source>
</evidence>
<dbReference type="PANTHER" id="PTHR22624:SF49">
    <property type="entry name" value="CYSTEINE PROTEASE"/>
    <property type="match status" value="1"/>
</dbReference>
<evidence type="ECO:0000256" key="1">
    <source>
        <dbReference type="ARBA" id="ARBA00004496"/>
    </source>
</evidence>
<evidence type="ECO:0000256" key="5">
    <source>
        <dbReference type="ARBA" id="ARBA00022670"/>
    </source>
</evidence>
<feature type="region of interest" description="Disordered" evidence="14">
    <location>
        <begin position="93"/>
        <end position="118"/>
    </location>
</feature>
<keyword evidence="4 13" id="KW-0963">Cytoplasm</keyword>
<dbReference type="InterPro" id="IPR046792">
    <property type="entry name" value="Peptidase_C54_cat"/>
</dbReference>
<keyword evidence="5 13" id="KW-0645">Protease</keyword>
<keyword evidence="8 13" id="KW-0653">Protein transport</keyword>
<evidence type="ECO:0000256" key="10">
    <source>
        <dbReference type="ARBA" id="ARBA00029362"/>
    </source>
</evidence>
<evidence type="ECO:0000256" key="2">
    <source>
        <dbReference type="ARBA" id="ARBA00010958"/>
    </source>
</evidence>
<dbReference type="InterPro" id="IPR005078">
    <property type="entry name" value="Peptidase_C54"/>
</dbReference>
<evidence type="ECO:0000256" key="4">
    <source>
        <dbReference type="ARBA" id="ARBA00022490"/>
    </source>
</evidence>
<comment type="similarity">
    <text evidence="2 13">Belongs to the peptidase C54 family.</text>
</comment>
<dbReference type="EC" id="3.4.22.-" evidence="13"/>
<dbReference type="Proteomes" id="UP000823775">
    <property type="component" value="Unassembled WGS sequence"/>
</dbReference>
<dbReference type="EMBL" id="JACEIK010000616">
    <property type="protein sequence ID" value="MCD7459847.1"/>
    <property type="molecule type" value="Genomic_DNA"/>
</dbReference>
<reference evidence="16 17" key="1">
    <citation type="journal article" date="2021" name="BMC Genomics">
        <title>Datura genome reveals duplications of psychoactive alkaloid biosynthetic genes and high mutation rate following tissue culture.</title>
        <authorList>
            <person name="Rajewski A."/>
            <person name="Carter-House D."/>
            <person name="Stajich J."/>
            <person name="Litt A."/>
        </authorList>
    </citation>
    <scope>NUCLEOTIDE SEQUENCE [LARGE SCALE GENOMIC DNA]</scope>
    <source>
        <strain evidence="16">AR-01</strain>
    </source>
</reference>
<gene>
    <name evidence="16" type="primary">ATG4A_4</name>
    <name evidence="16" type="ORF">HAX54_042118</name>
</gene>
<dbReference type="GO" id="GO:0008233">
    <property type="term" value="F:peptidase activity"/>
    <property type="evidence" value="ECO:0007669"/>
    <property type="project" value="UniProtKB-KW"/>
</dbReference>
<keyword evidence="7" id="KW-0788">Thiol protease</keyword>
<evidence type="ECO:0000259" key="15">
    <source>
        <dbReference type="Pfam" id="PF03416"/>
    </source>
</evidence>
<sequence>MGSQVIDIKIDKLDVDTSSYHCNTVRHFPLDSIDPSLAIGFYCRDKSDFDDFCIRASELVDQSNGAPLFTITETRAPPSVEYNDRLTSDTGVSELDSFDAVSPGESDGNRPEDEWQLL</sequence>
<evidence type="ECO:0000256" key="3">
    <source>
        <dbReference type="ARBA" id="ARBA00022448"/>
    </source>
</evidence>
<comment type="subunit">
    <text evidence="11">Interacts with ATG8.</text>
</comment>